<accession>A0A9P8PQS6</accession>
<dbReference type="Proteomes" id="UP000769528">
    <property type="component" value="Unassembled WGS sequence"/>
</dbReference>
<keyword evidence="1" id="KW-0812">Transmembrane</keyword>
<comment type="caution">
    <text evidence="2">The sequence shown here is derived from an EMBL/GenBank/DDBJ whole genome shotgun (WGS) entry which is preliminary data.</text>
</comment>
<keyword evidence="1" id="KW-0472">Membrane</keyword>
<evidence type="ECO:0000256" key="1">
    <source>
        <dbReference type="SAM" id="Phobius"/>
    </source>
</evidence>
<keyword evidence="1" id="KW-1133">Transmembrane helix</keyword>
<sequence>MQVGFVKLECLTYQMMKGMTLCQYRFYLKLFSIYCYLMTELERTGQLLVGVLRLIAMGLKYLMAKRDQLSVPIVVVIVVVVVIVPVPVLVSVVVVLPESCFDEMINTVLEEVWFLFPVVRLVVFL</sequence>
<dbReference type="AlphaFoldDB" id="A0A9P8PQS6"/>
<evidence type="ECO:0000313" key="2">
    <source>
        <dbReference type="EMBL" id="KAH3676357.1"/>
    </source>
</evidence>
<reference evidence="2" key="1">
    <citation type="journal article" date="2021" name="Open Biol.">
        <title>Shared evolutionary footprints suggest mitochondrial oxidative damage underlies multiple complex I losses in fungi.</title>
        <authorList>
            <person name="Schikora-Tamarit M.A."/>
            <person name="Marcet-Houben M."/>
            <person name="Nosek J."/>
            <person name="Gabaldon T."/>
        </authorList>
    </citation>
    <scope>NUCLEOTIDE SEQUENCE</scope>
    <source>
        <strain evidence="2">CBS6341</strain>
    </source>
</reference>
<organism evidence="2 3">
    <name type="scientific">Wickerhamomyces mucosus</name>
    <dbReference type="NCBI Taxonomy" id="1378264"/>
    <lineage>
        <taxon>Eukaryota</taxon>
        <taxon>Fungi</taxon>
        <taxon>Dikarya</taxon>
        <taxon>Ascomycota</taxon>
        <taxon>Saccharomycotina</taxon>
        <taxon>Saccharomycetes</taxon>
        <taxon>Phaffomycetales</taxon>
        <taxon>Wickerhamomycetaceae</taxon>
        <taxon>Wickerhamomyces</taxon>
    </lineage>
</organism>
<dbReference type="EMBL" id="JAEUBF010000637">
    <property type="protein sequence ID" value="KAH3676357.1"/>
    <property type="molecule type" value="Genomic_DNA"/>
</dbReference>
<evidence type="ECO:0000313" key="3">
    <source>
        <dbReference type="Proteomes" id="UP000769528"/>
    </source>
</evidence>
<proteinExistence type="predicted"/>
<keyword evidence="3" id="KW-1185">Reference proteome</keyword>
<protein>
    <submittedName>
        <fullName evidence="2">Uncharacterized protein</fullName>
    </submittedName>
</protein>
<feature type="transmembrane region" description="Helical" evidence="1">
    <location>
        <begin position="69"/>
        <end position="96"/>
    </location>
</feature>
<reference evidence="2" key="2">
    <citation type="submission" date="2021-01" db="EMBL/GenBank/DDBJ databases">
        <authorList>
            <person name="Schikora-Tamarit M.A."/>
        </authorList>
    </citation>
    <scope>NUCLEOTIDE SEQUENCE</scope>
    <source>
        <strain evidence="2">CBS6341</strain>
    </source>
</reference>
<name>A0A9P8PQS6_9ASCO</name>
<gene>
    <name evidence="2" type="ORF">WICMUC_001988</name>
</gene>